<feature type="region of interest" description="Disordered" evidence="1">
    <location>
        <begin position="360"/>
        <end position="447"/>
    </location>
</feature>
<dbReference type="AlphaFoldDB" id="A0A9P0DA12"/>
<reference evidence="4" key="1">
    <citation type="submission" date="2022-01" db="EMBL/GenBank/DDBJ databases">
        <authorList>
            <person name="King R."/>
        </authorList>
    </citation>
    <scope>NUCLEOTIDE SEQUENCE</scope>
</reference>
<evidence type="ECO:0000256" key="2">
    <source>
        <dbReference type="SAM" id="SignalP"/>
    </source>
</evidence>
<keyword evidence="5" id="KW-1185">Reference proteome</keyword>
<proteinExistence type="predicted"/>
<keyword evidence="2" id="KW-0732">Signal</keyword>
<dbReference type="EMBL" id="OU896716">
    <property type="protein sequence ID" value="CAH1117929.1"/>
    <property type="molecule type" value="Genomic_DNA"/>
</dbReference>
<evidence type="ECO:0000256" key="1">
    <source>
        <dbReference type="SAM" id="MobiDB-lite"/>
    </source>
</evidence>
<dbReference type="InterPro" id="IPR031942">
    <property type="entry name" value="DUF4774"/>
</dbReference>
<gene>
    <name evidence="4" type="ORF">PHAECO_LOCUS1565</name>
</gene>
<dbReference type="OrthoDB" id="4062651at2759"/>
<feature type="region of interest" description="Disordered" evidence="1">
    <location>
        <begin position="240"/>
        <end position="260"/>
    </location>
</feature>
<dbReference type="Proteomes" id="UP001153737">
    <property type="component" value="Chromosome 10"/>
</dbReference>
<sequence length="447" mass="49162">MFHLLILTATFGSVLPLPRQAIQNHEDSHNLKPLLFLIQRSSPQQQQQVQHKEERLAKQQQFGFSSPLSFGGFSYFEPQFRYPGINQHGFPRVQPSIVLYGAAGQGQPILINPGIPPGHNFLVPQQPRQGPNVGQRPQQRPFFVGGYPNPKPAHIPPIEKDAEEIPTDPASIPPLPSTPSVDRKPEKLETFNEDKIERPFKTTRTPQLQPGQRFFILNGDNLFLDYPFTYSEDLKYNRQQPQNLDEPRQPPPSPTDINSLPLQTFLSKNGQISSSNFPPEQHLFSPNLYPGQSGQQFDQNLATLRPELALFRSSLPLGDTVGHFRFTPPSEPYYPFDGEDVENEAVVVDAKYEDDIGKGVRYTENQDPSVSNGELDGSDEPSTAQAAPGAIALAGRGGVAGASPKATSLAGKGGLAVSSPQATAVAGADDEKVNQKNNRPAKKSRNK</sequence>
<evidence type="ECO:0000259" key="3">
    <source>
        <dbReference type="Pfam" id="PF15999"/>
    </source>
</evidence>
<accession>A0A9P0DA12</accession>
<feature type="signal peptide" evidence="2">
    <location>
        <begin position="1"/>
        <end position="16"/>
    </location>
</feature>
<feature type="domain" description="DUF4774" evidence="3">
    <location>
        <begin position="384"/>
        <end position="430"/>
    </location>
</feature>
<organism evidence="4 5">
    <name type="scientific">Phaedon cochleariae</name>
    <name type="common">Mustard beetle</name>
    <dbReference type="NCBI Taxonomy" id="80249"/>
    <lineage>
        <taxon>Eukaryota</taxon>
        <taxon>Metazoa</taxon>
        <taxon>Ecdysozoa</taxon>
        <taxon>Arthropoda</taxon>
        <taxon>Hexapoda</taxon>
        <taxon>Insecta</taxon>
        <taxon>Pterygota</taxon>
        <taxon>Neoptera</taxon>
        <taxon>Endopterygota</taxon>
        <taxon>Coleoptera</taxon>
        <taxon>Polyphaga</taxon>
        <taxon>Cucujiformia</taxon>
        <taxon>Chrysomeloidea</taxon>
        <taxon>Chrysomelidae</taxon>
        <taxon>Chrysomelinae</taxon>
        <taxon>Chrysomelini</taxon>
        <taxon>Phaedon</taxon>
    </lineage>
</organism>
<evidence type="ECO:0000313" key="4">
    <source>
        <dbReference type="EMBL" id="CAH1117929.1"/>
    </source>
</evidence>
<evidence type="ECO:0000313" key="5">
    <source>
        <dbReference type="Proteomes" id="UP001153737"/>
    </source>
</evidence>
<protein>
    <recommendedName>
        <fullName evidence="3">DUF4774 domain-containing protein</fullName>
    </recommendedName>
</protein>
<feature type="compositionally biased region" description="Polar residues" evidence="1">
    <location>
        <begin position="363"/>
        <end position="372"/>
    </location>
</feature>
<name>A0A9P0DA12_PHACE</name>
<feature type="compositionally biased region" description="Low complexity" evidence="1">
    <location>
        <begin position="384"/>
        <end position="394"/>
    </location>
</feature>
<feature type="chain" id="PRO_5040228821" description="DUF4774 domain-containing protein" evidence="2">
    <location>
        <begin position="17"/>
        <end position="447"/>
    </location>
</feature>
<dbReference type="Pfam" id="PF15999">
    <property type="entry name" value="DUF4774"/>
    <property type="match status" value="1"/>
</dbReference>
<reference evidence="4" key="2">
    <citation type="submission" date="2022-10" db="EMBL/GenBank/DDBJ databases">
        <authorList>
            <consortium name="ENA_rothamsted_submissions"/>
            <consortium name="culmorum"/>
            <person name="King R."/>
        </authorList>
    </citation>
    <scope>NUCLEOTIDE SEQUENCE</scope>
</reference>
<feature type="region of interest" description="Disordered" evidence="1">
    <location>
        <begin position="127"/>
        <end position="184"/>
    </location>
</feature>